<keyword evidence="3" id="KW-1185">Reference proteome</keyword>
<evidence type="ECO:0000256" key="1">
    <source>
        <dbReference type="SAM" id="SignalP"/>
    </source>
</evidence>
<dbReference type="RefSeq" id="WP_201374681.1">
    <property type="nucleotide sequence ID" value="NZ_BNJG01000003.1"/>
</dbReference>
<dbReference type="SUPFAM" id="SSF51126">
    <property type="entry name" value="Pectin lyase-like"/>
    <property type="match status" value="1"/>
</dbReference>
<gene>
    <name evidence="2" type="ORF">KSB_68550</name>
</gene>
<dbReference type="InterPro" id="IPR059186">
    <property type="entry name" value="SACTE_4363"/>
</dbReference>
<name>A0ABQ3V0C0_9CHLR</name>
<dbReference type="Gene3D" id="2.80.10.50">
    <property type="match status" value="2"/>
</dbReference>
<dbReference type="Gene3D" id="2.160.20.10">
    <property type="entry name" value="Single-stranded right-handed beta-helix, Pectin lyase-like"/>
    <property type="match status" value="1"/>
</dbReference>
<dbReference type="EMBL" id="BNJG01000003">
    <property type="protein sequence ID" value="GHO58380.1"/>
    <property type="molecule type" value="Genomic_DNA"/>
</dbReference>
<dbReference type="CDD" id="cd23342">
    <property type="entry name" value="beta-trefoil_FSCN_ZgPorA-like"/>
    <property type="match status" value="2"/>
</dbReference>
<evidence type="ECO:0008006" key="4">
    <source>
        <dbReference type="Google" id="ProtNLM"/>
    </source>
</evidence>
<dbReference type="PROSITE" id="PS51318">
    <property type="entry name" value="TAT"/>
    <property type="match status" value="1"/>
</dbReference>
<accession>A0ABQ3V0C0</accession>
<protein>
    <recommendedName>
        <fullName evidence="4">Coagulation factor 5/8 type domain-containing protein</fullName>
    </recommendedName>
</protein>
<dbReference type="InterPro" id="IPR008999">
    <property type="entry name" value="Actin-crosslinking"/>
</dbReference>
<keyword evidence="1" id="KW-0732">Signal</keyword>
<organism evidence="2 3">
    <name type="scientific">Ktedonobacter robiniae</name>
    <dbReference type="NCBI Taxonomy" id="2778365"/>
    <lineage>
        <taxon>Bacteria</taxon>
        <taxon>Bacillati</taxon>
        <taxon>Chloroflexota</taxon>
        <taxon>Ktedonobacteria</taxon>
        <taxon>Ktedonobacterales</taxon>
        <taxon>Ktedonobacteraceae</taxon>
        <taxon>Ktedonobacter</taxon>
    </lineage>
</organism>
<dbReference type="InterPro" id="IPR012334">
    <property type="entry name" value="Pectin_lyas_fold"/>
</dbReference>
<dbReference type="InterPro" id="IPR006311">
    <property type="entry name" value="TAT_signal"/>
</dbReference>
<dbReference type="CDD" id="cd23669">
    <property type="entry name" value="GH55_SacteLam55A-like"/>
    <property type="match status" value="1"/>
</dbReference>
<proteinExistence type="predicted"/>
<dbReference type="InterPro" id="IPR011050">
    <property type="entry name" value="Pectin_lyase_fold/virulence"/>
</dbReference>
<dbReference type="SUPFAM" id="SSF50405">
    <property type="entry name" value="Actin-crosslinking proteins"/>
    <property type="match status" value="2"/>
</dbReference>
<reference evidence="2 3" key="1">
    <citation type="journal article" date="2021" name="Int. J. Syst. Evol. Microbiol.">
        <title>Reticulibacter mediterranei gen. nov., sp. nov., within the new family Reticulibacteraceae fam. nov., and Ktedonospora formicarum gen. nov., sp. nov., Ktedonobacter robiniae sp. nov., Dictyobacter formicarum sp. nov. and Dictyobacter arantiisoli sp. nov., belonging to the class Ktedonobacteria.</title>
        <authorList>
            <person name="Yabe S."/>
            <person name="Zheng Y."/>
            <person name="Wang C.M."/>
            <person name="Sakai Y."/>
            <person name="Abe K."/>
            <person name="Yokota A."/>
            <person name="Donadio S."/>
            <person name="Cavaletti L."/>
            <person name="Monciardini P."/>
        </authorList>
    </citation>
    <scope>NUCLEOTIDE SEQUENCE [LARGE SCALE GENOMIC DNA]</scope>
    <source>
        <strain evidence="2 3">SOSP1-30</strain>
    </source>
</reference>
<feature type="chain" id="PRO_5046849922" description="Coagulation factor 5/8 type domain-containing protein" evidence="1">
    <location>
        <begin position="17"/>
        <end position="865"/>
    </location>
</feature>
<comment type="caution">
    <text evidence="2">The sequence shown here is derived from an EMBL/GenBank/DDBJ whole genome shotgun (WGS) entry which is preliminary data.</text>
</comment>
<dbReference type="Proteomes" id="UP000654345">
    <property type="component" value="Unassembled WGS sequence"/>
</dbReference>
<evidence type="ECO:0000313" key="3">
    <source>
        <dbReference type="Proteomes" id="UP000654345"/>
    </source>
</evidence>
<sequence>MRVSRRRFLAGSVAMAGALGMLPEAIGQHAIYAASAPIGQTIWLQATNNNNFVSARNSQTNIPLQATSTQVQAWEEFDVVDAGNGLIALRSHANNNYVSARISQTNVPLQATATQVQGWEQFNWLPQSNGTVALQSAANNNYVSARTDQTNTPLDATATQVQAWEQFNWGLVAPPIGQTIWLQATNNNNYVSAHTDQTNTPLQATATQVQGWEQFDVVDAGNGLIALLSHANNNYVSARISQTNAPLQATATQVQGWEQFNWVLQNNGTVALQSVANNNYISARTDQTNTPLDATATQAQAWEQFRWGQVGGSGGSPNFGPNVYIFDPTMSSSTIQNTLTSVFNQQQSNQFGSNRYAFLFKPGTYNVDVNLGFYTQVLGLGYLPGNVTINGAVHVAADWMPDHNATCNFWRGAENMTVIPPTGTNVWAVSQAAPFRRMNVQGNMKLDDGGWSSGGFLADTNVSGQVNSGTQQQWLSRNDQLGSWTGYNWNMVFVGVNGAPGQSFPNPPYTVVGQVPVIREKPFLYIDQSVNYQVFVPALRTNSQGTSWGSGSPAGTSISLSQFYIAQPSDTATTLNNALAQGLNLLFTPGIYSLNGTINVTRANTVVLGLGLATLVPQNGVIPMTVADVDGVTIAGLLFDAGPVNSPVLLQIGPSGSSQSHAANPTLLSDVFIRIGGTATAGLATQSLVINSNDVILDDLWIWRADHGINNNATVGWTVNPAANGLIVNGNNVTAYGLFVEHYQQYQVIWNGNGGRTYFFQNELPYDPPTQSAWMNGSTNGYAAYKVATSVTSHEAWGLGSYCYFNVNSSVVEDHSFEVPYTPGVKFHDMVTVSLGGIGTIAHIINSTGGPSNSSNSVAKLVSYP</sequence>
<evidence type="ECO:0000313" key="2">
    <source>
        <dbReference type="EMBL" id="GHO58380.1"/>
    </source>
</evidence>
<feature type="signal peptide" evidence="1">
    <location>
        <begin position="1"/>
        <end position="16"/>
    </location>
</feature>